<dbReference type="AlphaFoldDB" id="A0A839HGQ8"/>
<organism evidence="2 3">
    <name type="scientific">Aquariibacter albus</name>
    <dbReference type="NCBI Taxonomy" id="2759899"/>
    <lineage>
        <taxon>Bacteria</taxon>
        <taxon>Pseudomonadati</taxon>
        <taxon>Pseudomonadota</taxon>
        <taxon>Betaproteobacteria</taxon>
        <taxon>Burkholderiales</taxon>
        <taxon>Sphaerotilaceae</taxon>
        <taxon>Aquariibacter</taxon>
    </lineage>
</organism>
<dbReference type="Gene3D" id="3.40.50.10140">
    <property type="entry name" value="Toll/interleukin-1 receptor homology (TIR) domain"/>
    <property type="match status" value="1"/>
</dbReference>
<dbReference type="Pfam" id="PF13676">
    <property type="entry name" value="TIR_2"/>
    <property type="match status" value="1"/>
</dbReference>
<dbReference type="RefSeq" id="WP_182662362.1">
    <property type="nucleotide sequence ID" value="NZ_JACIVI010000001.1"/>
</dbReference>
<reference evidence="2 3" key="1">
    <citation type="submission" date="2020-08" db="EMBL/GenBank/DDBJ databases">
        <title>Aquariorum lacteus gen. nov., sp. nov., a new member of the family Comamonadaceae, isolated from freshwater aquarium.</title>
        <authorList>
            <person name="Chun S.-J."/>
        </authorList>
    </citation>
    <scope>NUCLEOTIDE SEQUENCE [LARGE SCALE GENOMIC DNA]</scope>
    <source>
        <strain evidence="2 3">SJAQ100</strain>
    </source>
</reference>
<evidence type="ECO:0000313" key="2">
    <source>
        <dbReference type="EMBL" id="MBB1161517.1"/>
    </source>
</evidence>
<feature type="domain" description="TIR" evidence="1">
    <location>
        <begin position="179"/>
        <end position="311"/>
    </location>
</feature>
<dbReference type="PROSITE" id="PS50104">
    <property type="entry name" value="TIR"/>
    <property type="match status" value="1"/>
</dbReference>
<dbReference type="SUPFAM" id="SSF52200">
    <property type="entry name" value="Toll/Interleukin receptor TIR domain"/>
    <property type="match status" value="1"/>
</dbReference>
<dbReference type="GO" id="GO:0007165">
    <property type="term" value="P:signal transduction"/>
    <property type="evidence" value="ECO:0007669"/>
    <property type="project" value="InterPro"/>
</dbReference>
<sequence>MTDASRPLFVVYVAWHPAFADGASMAKLLYEHYRRKLYENVAGGAGVSVVYRFTPHEGADAPAPIDFGDSESSAVVILLDEHFAADASYMTWLRTVCKDADAAGLRCLVTPVAIDGAMTSSGLVEQAIRWDQWATLDPQARMLKLLSSLTYQFCRMLRALLGKLKNPARNEDELAQFLNKVQVFLSHSKRDADGQRIAKLIRQQLFDGEGLASFFDVHDIPPGLPFDKVLLHQVKVSAVVVVHTDSFSSREWCRREVIEAKRWNVPLVVANCISDLDERGFPYMGNVPVVRMDPAKVDRIEYVVARLLDEVMKDFLWQCRVELVKRGDAAEVIFLPRPPELISLAAVEPSKRTTFVYPDPPLGAEEQRLFEVIAPTLRLKSMTEWLASADKEAS</sequence>
<evidence type="ECO:0000313" key="3">
    <source>
        <dbReference type="Proteomes" id="UP000586093"/>
    </source>
</evidence>
<evidence type="ECO:0000259" key="1">
    <source>
        <dbReference type="PROSITE" id="PS50104"/>
    </source>
</evidence>
<accession>A0A839HGQ8</accession>
<keyword evidence="3" id="KW-1185">Reference proteome</keyword>
<dbReference type="InterPro" id="IPR035897">
    <property type="entry name" value="Toll_tir_struct_dom_sf"/>
</dbReference>
<dbReference type="EMBL" id="JACIVI010000001">
    <property type="protein sequence ID" value="MBB1161517.1"/>
    <property type="molecule type" value="Genomic_DNA"/>
</dbReference>
<dbReference type="InterPro" id="IPR000157">
    <property type="entry name" value="TIR_dom"/>
</dbReference>
<protein>
    <submittedName>
        <fullName evidence="2">TIR domain-containing protein</fullName>
    </submittedName>
</protein>
<name>A0A839HGQ8_9BURK</name>
<proteinExistence type="predicted"/>
<comment type="caution">
    <text evidence="2">The sequence shown here is derived from an EMBL/GenBank/DDBJ whole genome shotgun (WGS) entry which is preliminary data.</text>
</comment>
<dbReference type="Proteomes" id="UP000586093">
    <property type="component" value="Unassembled WGS sequence"/>
</dbReference>
<gene>
    <name evidence="2" type="ORF">H4F90_05930</name>
</gene>